<protein>
    <submittedName>
        <fullName evidence="2">DUF397 domain-containing protein</fullName>
    </submittedName>
</protein>
<reference evidence="2 3" key="2">
    <citation type="submission" date="2019-09" db="EMBL/GenBank/DDBJ databases">
        <authorList>
            <person name="Jin C."/>
        </authorList>
    </citation>
    <scope>NUCLEOTIDE SEQUENCE [LARGE SCALE GENOMIC DNA]</scope>
    <source>
        <strain evidence="2 3">AN110305</strain>
    </source>
</reference>
<dbReference type="Pfam" id="PF04149">
    <property type="entry name" value="DUF397"/>
    <property type="match status" value="1"/>
</dbReference>
<accession>A0A5B2WJE7</accession>
<gene>
    <name evidence="2" type="ORF">F0L68_39190</name>
</gene>
<reference evidence="2 3" key="1">
    <citation type="submission" date="2019-09" db="EMBL/GenBank/DDBJ databases">
        <title>Goodfellowia gen. nov., a new genus of the Pseudonocardineae related to Actinoalloteichus, containing Goodfellowia coeruleoviolacea gen. nov., comb. nov. gen. nov., comb. nov.</title>
        <authorList>
            <person name="Labeda D."/>
        </authorList>
    </citation>
    <scope>NUCLEOTIDE SEQUENCE [LARGE SCALE GENOMIC DNA]</scope>
    <source>
        <strain evidence="2 3">AN110305</strain>
    </source>
</reference>
<evidence type="ECO:0000313" key="3">
    <source>
        <dbReference type="Proteomes" id="UP000323454"/>
    </source>
</evidence>
<organism evidence="2 3">
    <name type="scientific">Solihabitans fulvus</name>
    <dbReference type="NCBI Taxonomy" id="1892852"/>
    <lineage>
        <taxon>Bacteria</taxon>
        <taxon>Bacillati</taxon>
        <taxon>Actinomycetota</taxon>
        <taxon>Actinomycetes</taxon>
        <taxon>Pseudonocardiales</taxon>
        <taxon>Pseudonocardiaceae</taxon>
        <taxon>Solihabitans</taxon>
    </lineage>
</organism>
<dbReference type="Proteomes" id="UP000323454">
    <property type="component" value="Unassembled WGS sequence"/>
</dbReference>
<dbReference type="EMBL" id="VUOB01000093">
    <property type="protein sequence ID" value="KAA2250187.1"/>
    <property type="molecule type" value="Genomic_DNA"/>
</dbReference>
<sequence>MSAARWIKSSRSTNNGECVEVAYVQGRMVARDSKNPAGGVLTFPAIAWRAWLSALTVDK</sequence>
<dbReference type="InterPro" id="IPR007278">
    <property type="entry name" value="DUF397"/>
</dbReference>
<evidence type="ECO:0000313" key="2">
    <source>
        <dbReference type="EMBL" id="KAA2250187.1"/>
    </source>
</evidence>
<feature type="domain" description="DUF397" evidence="1">
    <location>
        <begin position="4"/>
        <end position="55"/>
    </location>
</feature>
<dbReference type="AlphaFoldDB" id="A0A5B2WJE7"/>
<proteinExistence type="predicted"/>
<keyword evidence="3" id="KW-1185">Reference proteome</keyword>
<evidence type="ECO:0000259" key="1">
    <source>
        <dbReference type="Pfam" id="PF04149"/>
    </source>
</evidence>
<name>A0A5B2WJE7_9PSEU</name>
<comment type="caution">
    <text evidence="2">The sequence shown here is derived from an EMBL/GenBank/DDBJ whole genome shotgun (WGS) entry which is preliminary data.</text>
</comment>
<dbReference type="OrthoDB" id="3430276at2"/>